<dbReference type="Pfam" id="PF00107">
    <property type="entry name" value="ADH_zinc_N"/>
    <property type="match status" value="1"/>
</dbReference>
<dbReference type="InterPro" id="IPR020807">
    <property type="entry name" value="PKS_DH"/>
</dbReference>
<dbReference type="SUPFAM" id="SSF51735">
    <property type="entry name" value="NAD(P)-binding Rossmann-fold domains"/>
    <property type="match status" value="2"/>
</dbReference>
<evidence type="ECO:0000259" key="10">
    <source>
        <dbReference type="PROSITE" id="PS52004"/>
    </source>
</evidence>
<dbReference type="Gene3D" id="3.40.47.10">
    <property type="match status" value="1"/>
</dbReference>
<feature type="region of interest" description="Disordered" evidence="8">
    <location>
        <begin position="66"/>
        <end position="94"/>
    </location>
</feature>
<evidence type="ECO:0000313" key="13">
    <source>
        <dbReference type="EMBL" id="AUW31340.1"/>
    </source>
</evidence>
<evidence type="ECO:0000256" key="4">
    <source>
        <dbReference type="ARBA" id="ARBA00022857"/>
    </source>
</evidence>
<evidence type="ECO:0000313" key="12">
    <source>
        <dbReference type="EMBL" id="ANM86485.1"/>
    </source>
</evidence>
<dbReference type="InterPro" id="IPR036291">
    <property type="entry name" value="NAD(P)-bd_dom_sf"/>
</dbReference>
<dbReference type="PROSITE" id="PS52019">
    <property type="entry name" value="PKS_MFAS_DH"/>
    <property type="match status" value="1"/>
</dbReference>
<dbReference type="InterPro" id="IPR016039">
    <property type="entry name" value="Thiolase-like"/>
</dbReference>
<feature type="region of interest" description="C-terminal hotdog fold" evidence="7">
    <location>
        <begin position="1131"/>
        <end position="1273"/>
    </location>
</feature>
<feature type="domain" description="PKS/mFAS DH" evidence="11">
    <location>
        <begin position="992"/>
        <end position="1273"/>
    </location>
</feature>
<feature type="domain" description="Ketosynthase family 3 (KS3)" evidence="10">
    <location>
        <begin position="112"/>
        <end position="530"/>
    </location>
</feature>
<evidence type="ECO:0000256" key="3">
    <source>
        <dbReference type="ARBA" id="ARBA00022679"/>
    </source>
</evidence>
<dbReference type="GO" id="GO:0016491">
    <property type="term" value="F:oxidoreductase activity"/>
    <property type="evidence" value="ECO:0007669"/>
    <property type="project" value="InterPro"/>
</dbReference>
<dbReference type="InterPro" id="IPR025714">
    <property type="entry name" value="Methyltranfer_dom"/>
</dbReference>
<gene>
    <name evidence="12" type="primary">r-pks-4</name>
</gene>
<dbReference type="InterPro" id="IPR049551">
    <property type="entry name" value="PKS_DH_C"/>
</dbReference>
<dbReference type="GO" id="GO:0004312">
    <property type="term" value="F:fatty acid synthase activity"/>
    <property type="evidence" value="ECO:0007669"/>
    <property type="project" value="TreeGrafter"/>
</dbReference>
<dbReference type="InterPro" id="IPR057326">
    <property type="entry name" value="KR_dom"/>
</dbReference>
<keyword evidence="4" id="KW-0521">NADP</keyword>
<dbReference type="InterPro" id="IPR014031">
    <property type="entry name" value="Ketoacyl_synth_C"/>
</dbReference>
<dbReference type="InterPro" id="IPR011032">
    <property type="entry name" value="GroES-like_sf"/>
</dbReference>
<dbReference type="SUPFAM" id="SSF53901">
    <property type="entry name" value="Thiolase-like"/>
    <property type="match status" value="1"/>
</dbReference>
<name>A0A1Z1C4H6_CLAUC</name>
<dbReference type="Pfam" id="PF08240">
    <property type="entry name" value="ADH_N"/>
    <property type="match status" value="1"/>
</dbReference>
<proteinExistence type="predicted"/>
<feature type="domain" description="Carrier" evidence="9">
    <location>
        <begin position="2450"/>
        <end position="2527"/>
    </location>
</feature>
<dbReference type="InterPro" id="IPR016036">
    <property type="entry name" value="Malonyl_transacylase_ACP-bd"/>
</dbReference>
<dbReference type="Pfam" id="PF14765">
    <property type="entry name" value="PS-DH"/>
    <property type="match status" value="1"/>
</dbReference>
<feature type="active site" description="Proton acceptor; for dehydratase activity" evidence="7">
    <location>
        <position position="1024"/>
    </location>
</feature>
<dbReference type="Pfam" id="PF00109">
    <property type="entry name" value="ketoacyl-synt"/>
    <property type="match status" value="1"/>
</dbReference>
<dbReference type="PANTHER" id="PTHR43775:SF28">
    <property type="entry name" value="SYNTHASE, PUTATIVE-RELATED"/>
    <property type="match status" value="1"/>
</dbReference>
<dbReference type="Pfam" id="PF21089">
    <property type="entry name" value="PKS_DH_N"/>
    <property type="match status" value="1"/>
</dbReference>
<keyword evidence="3" id="KW-0808">Transferase</keyword>
<dbReference type="InterPro" id="IPR042104">
    <property type="entry name" value="PKS_dehydratase_sf"/>
</dbReference>
<sequence>MSIPKSVIGQDRITSAHLPEVNPRVNSHPMSSDSALFSRNMNNYFPGNGSSIHDQAALNGSTTARKYRNGHSIDGEKINGQTDSNSSTESHKYTKESFDDDKAFNNVQCHTQNPIAICGMSLRLPAGLKTPQELWKFLLAGSDARGRIPSSRYNVAAFHDPAGKHGTVITEYGYFLDEDLGALDTSFFSMPRMEVERTDPQQRLMLEATRECFEDAGEMAWRGKRIGCYMGSLGEDWCEMFAKESQNWGPYRYTGFGDFALSNRVSYEMDLQGPSMTTRTACSASLVALHEACVAISGGECNSAVVGGANLILTPGATMSMTEQNVLSKDGSCKTFSADANGYARGEAIAAIYIKRLDDALRDGNPIRAVIRGTATNHNGKTPGMTVPSAKAQEALMRRAYQVAGITDFSETGFVECHGTGTPVGDPIEASAVGQVFGGSGVYIGSIKPNFGHTEGASGLLSVIKTVLILENSIIPPNIKFSHPNPAIPFKTAKLTVPTKPTPCPHGRLERASVNSFGVGGTNAHAVIDSAANFHESTVSKEVGDKPQLLLFSANSEKALNRMADNYRDFIERMPETLKDLAYTLANKREHLPYRTFAIARKGSIGTTSPQTKPARPPAVIMVFTGQGAQWPQMGLDLIDSNPNFLNSIRRLDGYLQGILNHAPHWTIEAELRKPGKQSRVHAAEFSQPLCTAIQIALVDTFAALGIRPDAVVGHSSGEIAGAYAAGALTAEDAIISALHRGAVTNLQKRSGAMAAIGMGWKEAEKYLVANVNLACDNSHQNVTISGDVNGVEAVVANVLKSRPDVMARKLQVDKAYHSFHMTDIGEKYQSLLAGKMNEKEPEKLFFSSVIGSLLDKSTKLGPGYWKRNMESPVLFSAAISSILQHPIGINPMFLEIGPHSALAGPLRQIFTEQSGSVPYTSALIRNHSGVESLLSAIGRLYTVQVPIDLKALIPTGSCLSSLPPYPWDHEESYWYESRLSKDYRLRQYPHHDLLGARTVESTDLEPSWRNLFHLNVAPWVRDHKVEDDIVFPFAGYIAIAGEAVRQVTGIDETFQLRHVIISTALIVPEEKPIEMITTLRPHRLTDTLNSKWWEFTIASYNGHTWTKHCTGEATAQSERWEPLQMPEALPRKIETRKWFDTLRRAGLDLGPAFRNLGDISASTTTQQATGKLLNNRYGEADKYHIHPTVIDSALQLIGIAFTNGEARKFKTRLPTSCDFFSVGRSSSDFIVGAMSKFSAGSVVADAQGIADGFAVLSILGLKLSAVDKSDAAEASDTHGGARQEWGPDIDFLNLKELVKPSIDHSLYTASLEKISHLCLIYSQRDLAGLKSESTHLQRFRQWINDRVKLLDISSFSDFDNEAISGEINGLVQGLAQTPAYSAAVALREVCANIGAIFSSYVSSWEDLLSSETISGLYEFRDNCNTSVFIQKLAHCKPNLRVLEIGSWRRSPASSFLESLTLRSGRTSYSKYTFTSRGYISGQENQTNFSNLEYATLDINEDPSEQGFEDHQYDLVISSNAIHTNRSIGICLRNIRKLLRPNGRLLLQELCPTAKWINYIFGTHPRWWCGVEDGRLDEPYVDTRRWQNELVSAGYESVDVTIPKPAQLNGVMIARPLINHTASRRVSLLCQKATMDLGPILQELEDKGYEVIICTIHDPPPPGQDVIALLDRDGPFFENIDSVMFNLFKSFLHSLGTSGVFWVTRLSQMHCQDPRFAQIIGTARTLRSELLIDFATCEVDDIDSSASQLIQVFGKFQKRDNNDLLKPDFEYCICDGVINVGRFYPFALSDDLLTSETSDTAMLDMSVPGRPTTLHWARKPALQALQPDEVEVDVYAVGLNFRDVLIAMNIVQLPQGRVFGLEGAGVVRRIGSQVRTLRIGDRVAVVEHNMFATTVTTLEVLCVKIPDNLSFNEASTMFFPYITAMYSLMDVGGLMKGQSVLIHSACGGVGLAAIQLARMIEAEIYATVGTEQKVQYLLTTFNIPRGRIFNSRDDSFVEGIMRETKGNGVNLVLNSLSGELLHATWRCVAPFGKMVEIGKRDLAGFGKLDMNVFLANRSYCCVDADAFRKKPSMMKRLLDSTMEHFEEGRIASIHPVEVFDAVSPYNAFKHMQPGHHIGRICLSLRESPESTNLDRVILDRPNTLSLSDSASYLLVGGLGGLGRAVSTWMVEHGARHLIYLSRNAGLGPSDELFILELDSMGCKVQIVQGSVTSPEDVRRAIKGATHPLKGILQMSMVLRDEGFSRMELDQWRAVTLPKVKGTWNLHNATVSAGIDLDFFVLFSSLSGVIGQPGQANYASANTFLDAFVQYRTNLGLPASAIDIGAVSDVGYISQDRDLMQKMAATGFKALKEQEVLDALVIAMTQKQTREHVRRYDSSRFVDRSSFVLGLGSTVSLNSPANRALWRRDRRMAIYHNTPGDNCDTAESSMSLKSYIASARADDISILKTNETTAFFASEIGKRLFALLLKPEEDLNTSLSLLDLGMDSLVGIELRTWWKQAFGFDISVLEMLGMGTLEALGRHAAEGLAKAALAERGTSRVPVGLDGSIEDISTEEQNSG</sequence>
<dbReference type="InterPro" id="IPR020843">
    <property type="entry name" value="ER"/>
</dbReference>
<evidence type="ECO:0000259" key="9">
    <source>
        <dbReference type="PROSITE" id="PS50075"/>
    </source>
</evidence>
<dbReference type="InterPro" id="IPR001227">
    <property type="entry name" value="Ac_transferase_dom_sf"/>
</dbReference>
<dbReference type="InterPro" id="IPR049900">
    <property type="entry name" value="PKS_mFAS_DH"/>
</dbReference>
<dbReference type="CDD" id="cd05195">
    <property type="entry name" value="enoyl_red"/>
    <property type="match status" value="1"/>
</dbReference>
<dbReference type="InterPro" id="IPR013149">
    <property type="entry name" value="ADH-like_C"/>
</dbReference>
<feature type="active site" description="Proton donor; for dehydratase activity" evidence="7">
    <location>
        <position position="1192"/>
    </location>
</feature>
<dbReference type="Pfam" id="PF00550">
    <property type="entry name" value="PP-binding"/>
    <property type="match status" value="1"/>
</dbReference>
<dbReference type="Pfam" id="PF00698">
    <property type="entry name" value="Acyl_transf_1"/>
    <property type="match status" value="1"/>
</dbReference>
<dbReference type="SMART" id="SM00823">
    <property type="entry name" value="PKS_PP"/>
    <property type="match status" value="1"/>
</dbReference>
<dbReference type="SUPFAM" id="SSF55048">
    <property type="entry name" value="Probable ACP-binding domain of malonyl-CoA ACP transacylase"/>
    <property type="match status" value="1"/>
</dbReference>
<dbReference type="InterPro" id="IPR036736">
    <property type="entry name" value="ACP-like_sf"/>
</dbReference>
<dbReference type="SMART" id="SM00826">
    <property type="entry name" value="PKS_DH"/>
    <property type="match status" value="1"/>
</dbReference>
<dbReference type="InterPro" id="IPR013154">
    <property type="entry name" value="ADH-like_N"/>
</dbReference>
<dbReference type="SUPFAM" id="SSF53335">
    <property type="entry name" value="S-adenosyl-L-methionine-dependent methyltransferases"/>
    <property type="match status" value="1"/>
</dbReference>
<dbReference type="InterPro" id="IPR014043">
    <property type="entry name" value="Acyl_transferase_dom"/>
</dbReference>
<evidence type="ECO:0000256" key="1">
    <source>
        <dbReference type="ARBA" id="ARBA00022450"/>
    </source>
</evidence>
<dbReference type="SUPFAM" id="SSF52151">
    <property type="entry name" value="FabD/lysophospholipase-like"/>
    <property type="match status" value="1"/>
</dbReference>
<dbReference type="Pfam" id="PF08659">
    <property type="entry name" value="KR"/>
    <property type="match status" value="1"/>
</dbReference>
<reference evidence="12" key="1">
    <citation type="submission" date="2016-05" db="EMBL/GenBank/DDBJ databases">
        <title>Lichen genome sequencing reveals its rich biosynthetic potential.</title>
        <authorList>
            <person name="Bertrand R.L."/>
            <person name="Abdel-Hameed M."/>
            <person name="Sorensen J.L."/>
        </authorList>
    </citation>
    <scope>NUCLEOTIDE SEQUENCE</scope>
</reference>
<dbReference type="InterPro" id="IPR020806">
    <property type="entry name" value="PKS_PP-bd"/>
</dbReference>
<dbReference type="SMART" id="SM00825">
    <property type="entry name" value="PKS_KS"/>
    <property type="match status" value="1"/>
</dbReference>
<dbReference type="InterPro" id="IPR049552">
    <property type="entry name" value="PKS_DH_N"/>
</dbReference>
<dbReference type="PROSITE" id="PS50075">
    <property type="entry name" value="CARRIER"/>
    <property type="match status" value="1"/>
</dbReference>
<dbReference type="Gene3D" id="1.10.1200.10">
    <property type="entry name" value="ACP-like"/>
    <property type="match status" value="1"/>
</dbReference>
<dbReference type="SMART" id="SM00829">
    <property type="entry name" value="PKS_ER"/>
    <property type="match status" value="1"/>
</dbReference>
<dbReference type="Gene3D" id="3.40.50.150">
    <property type="entry name" value="Vaccinia Virus protein VP39"/>
    <property type="match status" value="1"/>
</dbReference>
<dbReference type="SMART" id="SM00827">
    <property type="entry name" value="PKS_AT"/>
    <property type="match status" value="1"/>
</dbReference>
<evidence type="ECO:0000259" key="11">
    <source>
        <dbReference type="PROSITE" id="PS52019"/>
    </source>
</evidence>
<dbReference type="SUPFAM" id="SSF47336">
    <property type="entry name" value="ACP-like"/>
    <property type="match status" value="1"/>
</dbReference>
<dbReference type="InterPro" id="IPR014030">
    <property type="entry name" value="Ketoacyl_synth_N"/>
</dbReference>
<feature type="region of interest" description="N-terminal hotdog fold" evidence="7">
    <location>
        <begin position="992"/>
        <end position="1121"/>
    </location>
</feature>
<dbReference type="CDD" id="cd00833">
    <property type="entry name" value="PKS"/>
    <property type="match status" value="1"/>
</dbReference>
<dbReference type="InterPro" id="IPR020841">
    <property type="entry name" value="PKS_Beta-ketoAc_synthase_dom"/>
</dbReference>
<dbReference type="PANTHER" id="PTHR43775">
    <property type="entry name" value="FATTY ACID SYNTHASE"/>
    <property type="match status" value="1"/>
</dbReference>
<dbReference type="GO" id="GO:0044550">
    <property type="term" value="P:secondary metabolite biosynthetic process"/>
    <property type="evidence" value="ECO:0007669"/>
    <property type="project" value="TreeGrafter"/>
</dbReference>
<dbReference type="Pfam" id="PF13847">
    <property type="entry name" value="Methyltransf_31"/>
    <property type="match status" value="1"/>
</dbReference>
<dbReference type="Pfam" id="PF16197">
    <property type="entry name" value="KAsynt_C_assoc"/>
    <property type="match status" value="1"/>
</dbReference>
<dbReference type="SMART" id="SM00822">
    <property type="entry name" value="PKS_KR"/>
    <property type="match status" value="1"/>
</dbReference>
<dbReference type="EMBL" id="KX264264">
    <property type="protein sequence ID" value="ANM86485.1"/>
    <property type="molecule type" value="Genomic_DNA"/>
</dbReference>
<evidence type="ECO:0000256" key="7">
    <source>
        <dbReference type="PROSITE-ProRule" id="PRU01363"/>
    </source>
</evidence>
<dbReference type="GO" id="GO:0031177">
    <property type="term" value="F:phosphopantetheine binding"/>
    <property type="evidence" value="ECO:0007669"/>
    <property type="project" value="InterPro"/>
</dbReference>
<dbReference type="InterPro" id="IPR029063">
    <property type="entry name" value="SAM-dependent_MTases_sf"/>
</dbReference>
<dbReference type="GO" id="GO:0006633">
    <property type="term" value="P:fatty acid biosynthetic process"/>
    <property type="evidence" value="ECO:0007669"/>
    <property type="project" value="TreeGrafter"/>
</dbReference>
<dbReference type="GO" id="GO:0008757">
    <property type="term" value="F:S-adenosylmethionine-dependent methyltransferase activity"/>
    <property type="evidence" value="ECO:0007669"/>
    <property type="project" value="InterPro"/>
</dbReference>
<keyword evidence="5" id="KW-0511">Multifunctional enzyme</keyword>
<dbReference type="GO" id="GO:1901336">
    <property type="term" value="P:lactone biosynthetic process"/>
    <property type="evidence" value="ECO:0007669"/>
    <property type="project" value="UniProtKB-ARBA"/>
</dbReference>
<dbReference type="InterPro" id="IPR050091">
    <property type="entry name" value="PKS_NRPS_Biosynth_Enz"/>
</dbReference>
<dbReference type="InterPro" id="IPR013968">
    <property type="entry name" value="PKS_KR"/>
</dbReference>
<keyword evidence="6" id="KW-0012">Acyltransferase</keyword>
<dbReference type="Gene3D" id="3.40.50.720">
    <property type="entry name" value="NAD(P)-binding Rossmann-like Domain"/>
    <property type="match status" value="2"/>
</dbReference>
<evidence type="ECO:0000256" key="6">
    <source>
        <dbReference type="ARBA" id="ARBA00023315"/>
    </source>
</evidence>
<dbReference type="Gene3D" id="3.10.129.110">
    <property type="entry name" value="Polyketide synthase dehydratase"/>
    <property type="match status" value="1"/>
</dbReference>
<accession>A0A1Z1C4H6</accession>
<dbReference type="InterPro" id="IPR009081">
    <property type="entry name" value="PP-bd_ACP"/>
</dbReference>
<dbReference type="InterPro" id="IPR016035">
    <property type="entry name" value="Acyl_Trfase/lysoPLipase"/>
</dbReference>
<dbReference type="SUPFAM" id="SSF50129">
    <property type="entry name" value="GroES-like"/>
    <property type="match status" value="1"/>
</dbReference>
<keyword evidence="1" id="KW-0596">Phosphopantetheine</keyword>
<dbReference type="FunFam" id="3.40.50.720:FF:000209">
    <property type="entry name" value="Polyketide synthase Pks12"/>
    <property type="match status" value="1"/>
</dbReference>
<dbReference type="EMBL" id="MG777506">
    <property type="protein sequence ID" value="AUW31340.1"/>
    <property type="molecule type" value="Genomic_DNA"/>
</dbReference>
<reference evidence="13" key="2">
    <citation type="submission" date="2017-12" db="EMBL/GenBank/DDBJ databases">
        <title>Genome Sequencing Reveals a Rich Biosynthetic Potential.</title>
        <authorList>
            <person name="Bertrand R.L."/>
            <person name="Abdel-Hameed M.E."/>
            <person name="Sorensen J.L."/>
        </authorList>
    </citation>
    <scope>NUCLEOTIDE SEQUENCE</scope>
</reference>
<evidence type="ECO:0000256" key="8">
    <source>
        <dbReference type="SAM" id="MobiDB-lite"/>
    </source>
</evidence>
<dbReference type="PROSITE" id="PS52004">
    <property type="entry name" value="KS3_2"/>
    <property type="match status" value="1"/>
</dbReference>
<dbReference type="Gene3D" id="3.40.366.10">
    <property type="entry name" value="Malonyl-Coenzyme A Acyl Carrier Protein, domain 2"/>
    <property type="match status" value="1"/>
</dbReference>
<feature type="compositionally biased region" description="Polar residues" evidence="8">
    <location>
        <begin position="79"/>
        <end position="88"/>
    </location>
</feature>
<evidence type="ECO:0000256" key="5">
    <source>
        <dbReference type="ARBA" id="ARBA00023268"/>
    </source>
</evidence>
<keyword evidence="2" id="KW-0597">Phosphoprotein</keyword>
<dbReference type="InterPro" id="IPR032821">
    <property type="entry name" value="PKS_assoc"/>
</dbReference>
<dbReference type="Pfam" id="PF02801">
    <property type="entry name" value="Ketoacyl-synt_C"/>
    <property type="match status" value="1"/>
</dbReference>
<organism evidence="12">
    <name type="scientific">Cladonia uncialis subsp. uncialis</name>
    <dbReference type="NCBI Taxonomy" id="180999"/>
    <lineage>
        <taxon>Eukaryota</taxon>
        <taxon>Fungi</taxon>
        <taxon>Dikarya</taxon>
        <taxon>Ascomycota</taxon>
        <taxon>Pezizomycotina</taxon>
        <taxon>Lecanoromycetes</taxon>
        <taxon>OSLEUM clade</taxon>
        <taxon>Lecanoromycetidae</taxon>
        <taxon>Lecanorales</taxon>
        <taxon>Lecanorineae</taxon>
        <taxon>Cladoniaceae</taxon>
        <taxon>Cladonia</taxon>
    </lineage>
</organism>
<dbReference type="Gene3D" id="3.90.180.10">
    <property type="entry name" value="Medium-chain alcohol dehydrogenases, catalytic domain"/>
    <property type="match status" value="1"/>
</dbReference>
<protein>
    <submittedName>
        <fullName evidence="12">Putative type I PKS</fullName>
    </submittedName>
</protein>
<evidence type="ECO:0000256" key="2">
    <source>
        <dbReference type="ARBA" id="ARBA00022553"/>
    </source>
</evidence>